<dbReference type="PRINTS" id="PR00237">
    <property type="entry name" value="GPCRRHODOPSN"/>
</dbReference>
<feature type="region of interest" description="Disordered" evidence="13">
    <location>
        <begin position="309"/>
        <end position="336"/>
    </location>
</feature>
<dbReference type="InterPro" id="IPR017452">
    <property type="entry name" value="GPCR_Rhodpsn_7TM"/>
</dbReference>
<keyword evidence="4 12" id="KW-0812">Transmembrane</keyword>
<accession>A0ABM1K8Z3</accession>
<keyword evidence="9" id="KW-0325">Glycoprotein</keyword>
<name>A0ABM1K8Z3_GEKJA</name>
<dbReference type="RefSeq" id="XP_015270180.1">
    <property type="nucleotide sequence ID" value="XM_015414694.1"/>
</dbReference>
<dbReference type="PANTHER" id="PTHR24225">
    <property type="entry name" value="CHEMOTACTIC RECEPTOR"/>
    <property type="match status" value="1"/>
</dbReference>
<evidence type="ECO:0000256" key="6">
    <source>
        <dbReference type="ARBA" id="ARBA00023040"/>
    </source>
</evidence>
<dbReference type="PROSITE" id="PS00237">
    <property type="entry name" value="G_PROTEIN_RECEP_F1_1"/>
    <property type="match status" value="1"/>
</dbReference>
<evidence type="ECO:0000256" key="1">
    <source>
        <dbReference type="ARBA" id="ARBA00004651"/>
    </source>
</evidence>
<evidence type="ECO:0000256" key="9">
    <source>
        <dbReference type="ARBA" id="ARBA00023180"/>
    </source>
</evidence>
<comment type="subcellular location">
    <subcellularLocation>
        <location evidence="1">Cell membrane</location>
        <topology evidence="1">Multi-pass membrane protein</topology>
    </subcellularLocation>
</comment>
<dbReference type="GeneID" id="107113368"/>
<feature type="transmembrane region" description="Helical" evidence="14">
    <location>
        <begin position="90"/>
        <end position="111"/>
    </location>
</feature>
<keyword evidence="7 14" id="KW-0472">Membrane</keyword>
<feature type="transmembrane region" description="Helical" evidence="14">
    <location>
        <begin position="223"/>
        <end position="248"/>
    </location>
</feature>
<comment type="similarity">
    <text evidence="11">Belongs to the chemokine-like receptor (CMKLR) family.</text>
</comment>
<dbReference type="PANTHER" id="PTHR24225:SF72">
    <property type="entry name" value="G-PROTEIN COUPLED RECEPTORS FAMILY 1 PROFILE DOMAIN-CONTAINING PROTEIN-RELATED"/>
    <property type="match status" value="1"/>
</dbReference>
<evidence type="ECO:0000256" key="8">
    <source>
        <dbReference type="ARBA" id="ARBA00023170"/>
    </source>
</evidence>
<keyword evidence="6 12" id="KW-0297">G-protein coupled receptor</keyword>
<evidence type="ECO:0000256" key="7">
    <source>
        <dbReference type="ARBA" id="ARBA00023136"/>
    </source>
</evidence>
<protein>
    <submittedName>
        <fullName evidence="17">Leukotriene B4 receptor 1-like</fullName>
    </submittedName>
</protein>
<evidence type="ECO:0000256" key="3">
    <source>
        <dbReference type="ARBA" id="ARBA00022553"/>
    </source>
</evidence>
<dbReference type="SUPFAM" id="SSF81321">
    <property type="entry name" value="Family A G protein-coupled receptor-like"/>
    <property type="match status" value="1"/>
</dbReference>
<organism evidence="16 17">
    <name type="scientific">Gekko japonicus</name>
    <name type="common">Schlegel's Japanese gecko</name>
    <dbReference type="NCBI Taxonomy" id="146911"/>
    <lineage>
        <taxon>Eukaryota</taxon>
        <taxon>Metazoa</taxon>
        <taxon>Chordata</taxon>
        <taxon>Craniata</taxon>
        <taxon>Vertebrata</taxon>
        <taxon>Euteleostomi</taxon>
        <taxon>Lepidosauria</taxon>
        <taxon>Squamata</taxon>
        <taxon>Bifurcata</taxon>
        <taxon>Gekkota</taxon>
        <taxon>Gekkonidae</taxon>
        <taxon>Gekkoninae</taxon>
        <taxon>Gekko</taxon>
    </lineage>
</organism>
<evidence type="ECO:0000256" key="10">
    <source>
        <dbReference type="ARBA" id="ARBA00023224"/>
    </source>
</evidence>
<evidence type="ECO:0000313" key="17">
    <source>
        <dbReference type="RefSeq" id="XP_015270180.1"/>
    </source>
</evidence>
<evidence type="ECO:0000256" key="13">
    <source>
        <dbReference type="SAM" id="MobiDB-lite"/>
    </source>
</evidence>
<keyword evidence="8 12" id="KW-0675">Receptor</keyword>
<dbReference type="InterPro" id="IPR000276">
    <property type="entry name" value="GPCR_Rhodpsn"/>
</dbReference>
<keyword evidence="16" id="KW-1185">Reference proteome</keyword>
<feature type="transmembrane region" description="Helical" evidence="14">
    <location>
        <begin position="132"/>
        <end position="153"/>
    </location>
</feature>
<feature type="transmembrane region" description="Helical" evidence="14">
    <location>
        <begin position="55"/>
        <end position="78"/>
    </location>
</feature>
<evidence type="ECO:0000313" key="16">
    <source>
        <dbReference type="Proteomes" id="UP000694871"/>
    </source>
</evidence>
<evidence type="ECO:0000256" key="4">
    <source>
        <dbReference type="ARBA" id="ARBA00022692"/>
    </source>
</evidence>
<dbReference type="Proteomes" id="UP000694871">
    <property type="component" value="Unplaced"/>
</dbReference>
<keyword evidence="5 14" id="KW-1133">Transmembrane helix</keyword>
<gene>
    <name evidence="17" type="primary">LOC107113368</name>
</gene>
<dbReference type="Gene3D" id="1.20.1070.10">
    <property type="entry name" value="Rhodopsin 7-helix transmembrane proteins"/>
    <property type="match status" value="1"/>
</dbReference>
<dbReference type="PROSITE" id="PS50262">
    <property type="entry name" value="G_PROTEIN_RECEP_F1_2"/>
    <property type="match status" value="1"/>
</dbReference>
<dbReference type="Pfam" id="PF00001">
    <property type="entry name" value="7tm_1"/>
    <property type="match status" value="1"/>
</dbReference>
<reference evidence="17" key="1">
    <citation type="submission" date="2025-08" db="UniProtKB">
        <authorList>
            <consortium name="RefSeq"/>
        </authorList>
    </citation>
    <scope>IDENTIFICATION</scope>
</reference>
<keyword evidence="10 12" id="KW-0807">Transducer</keyword>
<evidence type="ECO:0000256" key="11">
    <source>
        <dbReference type="ARBA" id="ARBA00025736"/>
    </source>
</evidence>
<evidence type="ECO:0000256" key="5">
    <source>
        <dbReference type="ARBA" id="ARBA00022989"/>
    </source>
</evidence>
<evidence type="ECO:0000256" key="12">
    <source>
        <dbReference type="RuleBase" id="RU000688"/>
    </source>
</evidence>
<keyword evidence="2" id="KW-1003">Cell membrane</keyword>
<comment type="similarity">
    <text evidence="12">Belongs to the G-protein coupled receptor 1 family.</text>
</comment>
<feature type="domain" description="G-protein coupled receptors family 1 profile" evidence="15">
    <location>
        <begin position="34"/>
        <end position="285"/>
    </location>
</feature>
<proteinExistence type="inferred from homology"/>
<feature type="transmembrane region" description="Helical" evidence="14">
    <location>
        <begin position="268"/>
        <end position="288"/>
    </location>
</feature>
<dbReference type="InterPro" id="IPR000826">
    <property type="entry name" value="Formyl_rcpt-rel"/>
</dbReference>
<feature type="transmembrane region" description="Helical" evidence="14">
    <location>
        <begin position="180"/>
        <end position="202"/>
    </location>
</feature>
<sequence length="336" mass="37377">MSLSEENENHPTFSIVRFLVCTILSLSFAVGFPGNVFVIWTICGRMKQRSLSVMLILNLAIADILVLVTLPIWIYSFANDWLFETATCKGLVFVVYCSMYASIFLITALGLERFMAVFHPFSVQRRTNKMSTHLVMFLIWLVSIAFGAVILPFQETVETDFGLQCASRSYNSNSQKVACLLLETLVGFLVPFAIISICYVCIAKRISGMRGSSRQRSNRLVASIVVSFALCLLPHHVVNLMTVASAVMEDSDMEASEALEETANQGTFIAGSIMFINSCINPLLYAFAARNIQSSMRLTKLSKLFEQMSPETKQEGTKEHSAVNGKEETLTSTEMI</sequence>
<keyword evidence="3" id="KW-0597">Phosphoprotein</keyword>
<feature type="compositionally biased region" description="Basic and acidic residues" evidence="13">
    <location>
        <begin position="312"/>
        <end position="329"/>
    </location>
</feature>
<evidence type="ECO:0000256" key="2">
    <source>
        <dbReference type="ARBA" id="ARBA00022475"/>
    </source>
</evidence>
<feature type="transmembrane region" description="Helical" evidence="14">
    <location>
        <begin position="15"/>
        <end position="43"/>
    </location>
</feature>
<evidence type="ECO:0000256" key="14">
    <source>
        <dbReference type="SAM" id="Phobius"/>
    </source>
</evidence>
<evidence type="ECO:0000259" key="15">
    <source>
        <dbReference type="PROSITE" id="PS50262"/>
    </source>
</evidence>